<dbReference type="InterPro" id="IPR050300">
    <property type="entry name" value="GDXG_lipolytic_enzyme"/>
</dbReference>
<comment type="caution">
    <text evidence="3">The sequence shown here is derived from an EMBL/GenBank/DDBJ whole genome shotgun (WGS) entry which is preliminary data.</text>
</comment>
<proteinExistence type="predicted"/>
<gene>
    <name evidence="3" type="ORF">BP5796_06912</name>
</gene>
<sequence>MDEVEACIAKHGNVWSLATNNDMERLFEPLHEARASSYKTKVKVGKRFKYGSSDRHRIDLYTPITTPDAKLPVVIFFHGGGFVAGDNDITPSMHGHIGNYFASNNTICALVTYRVIPEAVYPSGAQDVTAALAWLRDNISQHGGDPSHLTAIGQSAGAAHLAAAIFSSRLSDAGITLHGAILLSAPLWYDLRQERRRKNMFAYHEASTNEEVLSKTGVAQFIDSNASDLPHTNILLVLGEFDPNEIVDGNLMFVDAYRKRFSRLPILEVLKGQNHISYFLGLGLDGDRLGKRILEFVALQ</sequence>
<evidence type="ECO:0000256" key="1">
    <source>
        <dbReference type="ARBA" id="ARBA00022801"/>
    </source>
</evidence>
<dbReference type="PANTHER" id="PTHR48081:SF33">
    <property type="entry name" value="KYNURENINE FORMAMIDASE"/>
    <property type="match status" value="1"/>
</dbReference>
<accession>A0A3D8RQK3</accession>
<dbReference type="Proteomes" id="UP000256328">
    <property type="component" value="Unassembled WGS sequence"/>
</dbReference>
<dbReference type="InterPro" id="IPR013094">
    <property type="entry name" value="AB_hydrolase_3"/>
</dbReference>
<name>A0A3D8RQK3_9HELO</name>
<dbReference type="OrthoDB" id="433474at2759"/>
<feature type="domain" description="Alpha/beta hydrolase fold-3" evidence="2">
    <location>
        <begin position="74"/>
        <end position="226"/>
    </location>
</feature>
<dbReference type="GO" id="GO:0016787">
    <property type="term" value="F:hydrolase activity"/>
    <property type="evidence" value="ECO:0007669"/>
    <property type="project" value="UniProtKB-KW"/>
</dbReference>
<dbReference type="Pfam" id="PF07859">
    <property type="entry name" value="Abhydrolase_3"/>
    <property type="match status" value="1"/>
</dbReference>
<dbReference type="InterPro" id="IPR029058">
    <property type="entry name" value="AB_hydrolase_fold"/>
</dbReference>
<keyword evidence="1" id="KW-0378">Hydrolase</keyword>
<organism evidence="3 4">
    <name type="scientific">Coleophoma crateriformis</name>
    <dbReference type="NCBI Taxonomy" id="565419"/>
    <lineage>
        <taxon>Eukaryota</taxon>
        <taxon>Fungi</taxon>
        <taxon>Dikarya</taxon>
        <taxon>Ascomycota</taxon>
        <taxon>Pezizomycotina</taxon>
        <taxon>Leotiomycetes</taxon>
        <taxon>Helotiales</taxon>
        <taxon>Dermateaceae</taxon>
        <taxon>Coleophoma</taxon>
    </lineage>
</organism>
<evidence type="ECO:0000259" key="2">
    <source>
        <dbReference type="Pfam" id="PF07859"/>
    </source>
</evidence>
<keyword evidence="4" id="KW-1185">Reference proteome</keyword>
<evidence type="ECO:0000313" key="3">
    <source>
        <dbReference type="EMBL" id="RDW76091.1"/>
    </source>
</evidence>
<dbReference type="Gene3D" id="3.40.50.1820">
    <property type="entry name" value="alpha/beta hydrolase"/>
    <property type="match status" value="1"/>
</dbReference>
<dbReference type="PANTHER" id="PTHR48081">
    <property type="entry name" value="AB HYDROLASE SUPERFAMILY PROTEIN C4A8.06C"/>
    <property type="match status" value="1"/>
</dbReference>
<evidence type="ECO:0000313" key="4">
    <source>
        <dbReference type="Proteomes" id="UP000256328"/>
    </source>
</evidence>
<dbReference type="EMBL" id="PDLN01000009">
    <property type="protein sequence ID" value="RDW76091.1"/>
    <property type="molecule type" value="Genomic_DNA"/>
</dbReference>
<dbReference type="AlphaFoldDB" id="A0A3D8RQK3"/>
<dbReference type="SUPFAM" id="SSF53474">
    <property type="entry name" value="alpha/beta-Hydrolases"/>
    <property type="match status" value="1"/>
</dbReference>
<reference evidence="3 4" key="1">
    <citation type="journal article" date="2018" name="IMA Fungus">
        <title>IMA Genome-F 9: Draft genome sequence of Annulohypoxylon stygium, Aspergillus mulundensis, Berkeleyomyces basicola (syn. Thielaviopsis basicola), Ceratocystis smalleyi, two Cercospora beticola strains, Coleophoma cylindrospora, Fusarium fracticaudum, Phialophora cf. hyalina, and Morchella septimelata.</title>
        <authorList>
            <person name="Wingfield B.D."/>
            <person name="Bills G.F."/>
            <person name="Dong Y."/>
            <person name="Huang W."/>
            <person name="Nel W.J."/>
            <person name="Swalarsk-Parry B.S."/>
            <person name="Vaghefi N."/>
            <person name="Wilken P.M."/>
            <person name="An Z."/>
            <person name="de Beer Z.W."/>
            <person name="De Vos L."/>
            <person name="Chen L."/>
            <person name="Duong T.A."/>
            <person name="Gao Y."/>
            <person name="Hammerbacher A."/>
            <person name="Kikkert J.R."/>
            <person name="Li Y."/>
            <person name="Li H."/>
            <person name="Li K."/>
            <person name="Li Q."/>
            <person name="Liu X."/>
            <person name="Ma X."/>
            <person name="Naidoo K."/>
            <person name="Pethybridge S.J."/>
            <person name="Sun J."/>
            <person name="Steenkamp E.T."/>
            <person name="van der Nest M.A."/>
            <person name="van Wyk S."/>
            <person name="Wingfield M.J."/>
            <person name="Xiong C."/>
            <person name="Yue Q."/>
            <person name="Zhang X."/>
        </authorList>
    </citation>
    <scope>NUCLEOTIDE SEQUENCE [LARGE SCALE GENOMIC DNA]</scope>
    <source>
        <strain evidence="3 4">BP5796</strain>
    </source>
</reference>
<protein>
    <recommendedName>
        <fullName evidence="2">Alpha/beta hydrolase fold-3 domain-containing protein</fullName>
    </recommendedName>
</protein>